<dbReference type="PANTHER" id="PTHR13199:SF11">
    <property type="entry name" value="PROTEIN ATOSSA"/>
    <property type="match status" value="1"/>
</dbReference>
<proteinExistence type="predicted"/>
<organism evidence="2 3">
    <name type="scientific">Lithospermum erythrorhizon</name>
    <name type="common">Purple gromwell</name>
    <name type="synonym">Lithospermum officinale var. erythrorhizon</name>
    <dbReference type="NCBI Taxonomy" id="34254"/>
    <lineage>
        <taxon>Eukaryota</taxon>
        <taxon>Viridiplantae</taxon>
        <taxon>Streptophyta</taxon>
        <taxon>Embryophyta</taxon>
        <taxon>Tracheophyta</taxon>
        <taxon>Spermatophyta</taxon>
        <taxon>Magnoliopsida</taxon>
        <taxon>eudicotyledons</taxon>
        <taxon>Gunneridae</taxon>
        <taxon>Pentapetalae</taxon>
        <taxon>asterids</taxon>
        <taxon>lamiids</taxon>
        <taxon>Boraginales</taxon>
        <taxon>Boraginaceae</taxon>
        <taxon>Boraginoideae</taxon>
        <taxon>Lithospermeae</taxon>
        <taxon>Lithospermum</taxon>
    </lineage>
</organism>
<sequence>MPAGSKTFFRQRITLAVDNGGHRGPDTRTEELQSSILKKGECLETVSAGNNVLPHLLNGKPNKLDGLSSILPAGLTSNSAHIPSKVNENSSSPGVLRYALHARFSCTYSKKSSRTVQKCQSSPLGRSKTDIDRERRFYLNSDMRVVFPQRHSDTDEGKLHVEYHYPSDPMYFDINN</sequence>
<evidence type="ECO:0000313" key="3">
    <source>
        <dbReference type="Proteomes" id="UP001454036"/>
    </source>
</evidence>
<gene>
    <name evidence="2" type="ORF">LIER_37368</name>
</gene>
<dbReference type="InterPro" id="IPR051506">
    <property type="entry name" value="ATOS_Transcription_Regulators"/>
</dbReference>
<comment type="caution">
    <text evidence="2">The sequence shown here is derived from an EMBL/GenBank/DDBJ whole genome shotgun (WGS) entry which is preliminary data.</text>
</comment>
<dbReference type="InterPro" id="IPR033473">
    <property type="entry name" value="Atos-like_C"/>
</dbReference>
<feature type="domain" description="Atos-like C-terminal" evidence="1">
    <location>
        <begin position="95"/>
        <end position="174"/>
    </location>
</feature>
<dbReference type="PANTHER" id="PTHR13199">
    <property type="entry name" value="GH03947P"/>
    <property type="match status" value="1"/>
</dbReference>
<dbReference type="EMBL" id="BAABME010017908">
    <property type="protein sequence ID" value="GAA0151836.1"/>
    <property type="molecule type" value="Genomic_DNA"/>
</dbReference>
<dbReference type="Pfam" id="PF13889">
    <property type="entry name" value="Chromosome_seg"/>
    <property type="match status" value="1"/>
</dbReference>
<evidence type="ECO:0000259" key="1">
    <source>
        <dbReference type="Pfam" id="PF13889"/>
    </source>
</evidence>
<protein>
    <recommendedName>
        <fullName evidence="1">Atos-like C-terminal domain-containing protein</fullName>
    </recommendedName>
</protein>
<evidence type="ECO:0000313" key="2">
    <source>
        <dbReference type="EMBL" id="GAA0151836.1"/>
    </source>
</evidence>
<reference evidence="2 3" key="1">
    <citation type="submission" date="2024-01" db="EMBL/GenBank/DDBJ databases">
        <title>The complete chloroplast genome sequence of Lithospermum erythrorhizon: insights into the phylogenetic relationship among Boraginaceae species and the maternal lineages of purple gromwells.</title>
        <authorList>
            <person name="Okada T."/>
            <person name="Watanabe K."/>
        </authorList>
    </citation>
    <scope>NUCLEOTIDE SEQUENCE [LARGE SCALE GENOMIC DNA]</scope>
</reference>
<keyword evidence="3" id="KW-1185">Reference proteome</keyword>
<accession>A0AAV3PM81</accession>
<name>A0AAV3PM81_LITER</name>
<dbReference type="AlphaFoldDB" id="A0AAV3PM81"/>
<dbReference type="Proteomes" id="UP001454036">
    <property type="component" value="Unassembled WGS sequence"/>
</dbReference>